<dbReference type="AlphaFoldDB" id="A0A133N845"/>
<protein>
    <recommendedName>
        <fullName evidence="3">VCBS repeat-containing protein</fullName>
    </recommendedName>
</protein>
<sequence length="574" mass="67007">MINSNDKIILDSKLGNVISKDGRDKVILLGSYYQSGSNFVENIEIVINSYNDKKSLVTKVNYTGYNLELFLGDFNKDGLDEIMLRGAYGGSGGYEIASVYKYKNGSLEEIFSIEIFGNKYTFKAQYLPGNLVEVVLPQLEEKFIFNMNNKPKTYLDMIYEENGEVRKGAIPVVSSINEAFPIKTVYSQEIYLFIRQRVVGVSNADTIGYIESFLSLENDNVTILNIGAFNFGEKYNKNLEKEILGERGGVYKEERNYPQWNDEYFRGNELKEKSSIELSGVRCIKTMNSSFIDFYKTYSEEDLLLNKEVDLIKNSNSIESRKENTELRRSKKENHIPFNIANKFPIETEFLTLENLEDNNLLRIVSEEKESILIPYLLDKTPYLALLNKDYESYVLKHNFRGEGFAIKDLFILNLGKEVLIFIGFEVDTKLNKLHILKLKDGKLVKAFNENEYYYSKIFLENLNNDKEAELIIWINEIEEAYKIEIYSIKENGLKKTNKFDKYYYEKVVDYYKNLIENYGNKSIYSYYLALAYEKRREYRKAIAVIDDALEEEFPYPSVERLKELRKKLKKLIK</sequence>
<dbReference type="RefSeq" id="WP_242862228.1">
    <property type="nucleotide sequence ID" value="NZ_KQ956211.1"/>
</dbReference>
<organism evidence="1 2">
    <name type="scientific">Clostridium perfringens</name>
    <dbReference type="NCBI Taxonomy" id="1502"/>
    <lineage>
        <taxon>Bacteria</taxon>
        <taxon>Bacillati</taxon>
        <taxon>Bacillota</taxon>
        <taxon>Clostridia</taxon>
        <taxon>Eubacteriales</taxon>
        <taxon>Clostridiaceae</taxon>
        <taxon>Clostridium</taxon>
    </lineage>
</organism>
<dbReference type="Proteomes" id="UP000070646">
    <property type="component" value="Unassembled WGS sequence"/>
</dbReference>
<evidence type="ECO:0008006" key="3">
    <source>
        <dbReference type="Google" id="ProtNLM"/>
    </source>
</evidence>
<dbReference type="EMBL" id="LRPU01000066">
    <property type="protein sequence ID" value="KXA12373.1"/>
    <property type="molecule type" value="Genomic_DNA"/>
</dbReference>
<name>A0A133N845_CLOPF</name>
<dbReference type="SUPFAM" id="SSF69318">
    <property type="entry name" value="Integrin alpha N-terminal domain"/>
    <property type="match status" value="1"/>
</dbReference>
<comment type="caution">
    <text evidence="1">The sequence shown here is derived from an EMBL/GenBank/DDBJ whole genome shotgun (WGS) entry which is preliminary data.</text>
</comment>
<gene>
    <name evidence="1" type="ORF">HMPREF3222_01311</name>
</gene>
<dbReference type="PATRIC" id="fig|1502.174.peg.1326"/>
<dbReference type="InterPro" id="IPR028994">
    <property type="entry name" value="Integrin_alpha_N"/>
</dbReference>
<proteinExistence type="predicted"/>
<accession>A0A133N845</accession>
<reference evidence="1 2" key="1">
    <citation type="submission" date="2016-01" db="EMBL/GenBank/DDBJ databases">
        <authorList>
            <person name="Oliw E.H."/>
        </authorList>
    </citation>
    <scope>NUCLEOTIDE SEQUENCE [LARGE SCALE GENOMIC DNA]</scope>
    <source>
        <strain evidence="1 2">MJR7757A</strain>
    </source>
</reference>
<evidence type="ECO:0000313" key="1">
    <source>
        <dbReference type="EMBL" id="KXA12373.1"/>
    </source>
</evidence>
<evidence type="ECO:0000313" key="2">
    <source>
        <dbReference type="Proteomes" id="UP000070646"/>
    </source>
</evidence>